<evidence type="ECO:0000256" key="2">
    <source>
        <dbReference type="ARBA" id="ARBA00023125"/>
    </source>
</evidence>
<dbReference type="GO" id="GO:0003700">
    <property type="term" value="F:DNA-binding transcription factor activity"/>
    <property type="evidence" value="ECO:0007669"/>
    <property type="project" value="InterPro"/>
</dbReference>
<dbReference type="RefSeq" id="WP_127698681.1">
    <property type="nucleotide sequence ID" value="NZ_SACS01000007.1"/>
</dbReference>
<dbReference type="InterPro" id="IPR050908">
    <property type="entry name" value="SmbC-like"/>
</dbReference>
<dbReference type="InterPro" id="IPR018062">
    <property type="entry name" value="HTH_AraC-typ_CS"/>
</dbReference>
<dbReference type="AlphaFoldDB" id="A0A437QZQ7"/>
<comment type="caution">
    <text evidence="5">The sequence shown here is derived from an EMBL/GenBank/DDBJ whole genome shotgun (WGS) entry which is preliminary data.</text>
</comment>
<keyword evidence="3" id="KW-0804">Transcription</keyword>
<dbReference type="OrthoDB" id="2547276at2"/>
<evidence type="ECO:0000313" key="5">
    <source>
        <dbReference type="EMBL" id="RVU39951.1"/>
    </source>
</evidence>
<dbReference type="Gene3D" id="3.20.80.10">
    <property type="entry name" value="Regulatory factor, effector binding domain"/>
    <property type="match status" value="1"/>
</dbReference>
<sequence length="301" mass="34595">MKVQTSMQYQQRLQRVIDYIYQHLSEDLTLEQLAEQAWMSPWHFHRIYRLLAEEPVNMTVRRLRLQSAAGQLLRSELSLLQIARQLRYSSAEALSRAFRKQYGVSPQQYKQQYRHQLTTAASVEEFTNMMLQPSAQPDLQAYPIEIQPFASVSLVGLPHQGDYLGIGQTFDKLAMLAGEAGLLDEQSRFFGLYYDDPLTVPAKDLRALACVSVPTETRLDPTQPGAGQLQYLDLPQGITVSLLFQGDYAQLEQPYNWLFGQWLPHSGEELADFPPFEEYLNDVKDTPPAELLTQMRCYLKR</sequence>
<dbReference type="SUPFAM" id="SSF55136">
    <property type="entry name" value="Probable bacterial effector-binding domain"/>
    <property type="match status" value="1"/>
</dbReference>
<evidence type="ECO:0000256" key="3">
    <source>
        <dbReference type="ARBA" id="ARBA00023163"/>
    </source>
</evidence>
<dbReference type="Pfam" id="PF12833">
    <property type="entry name" value="HTH_18"/>
    <property type="match status" value="1"/>
</dbReference>
<protein>
    <submittedName>
        <fullName evidence="5">AraC family transcriptional regulator</fullName>
    </submittedName>
</protein>
<dbReference type="Gene3D" id="1.10.10.60">
    <property type="entry name" value="Homeodomain-like"/>
    <property type="match status" value="2"/>
</dbReference>
<dbReference type="SMART" id="SM00342">
    <property type="entry name" value="HTH_ARAC"/>
    <property type="match status" value="1"/>
</dbReference>
<keyword evidence="1" id="KW-0805">Transcription regulation</keyword>
<dbReference type="PANTHER" id="PTHR40055">
    <property type="entry name" value="TRANSCRIPTIONAL REGULATOR YGIV-RELATED"/>
    <property type="match status" value="1"/>
</dbReference>
<feature type="domain" description="HTH araC/xylS-type" evidence="4">
    <location>
        <begin position="14"/>
        <end position="112"/>
    </location>
</feature>
<dbReference type="InterPro" id="IPR018060">
    <property type="entry name" value="HTH_AraC"/>
</dbReference>
<dbReference type="SUPFAM" id="SSF46689">
    <property type="entry name" value="Homeodomain-like"/>
    <property type="match status" value="2"/>
</dbReference>
<dbReference type="InterPro" id="IPR010499">
    <property type="entry name" value="AraC_E-bd"/>
</dbReference>
<keyword evidence="2" id="KW-0238">DNA-binding</keyword>
<dbReference type="InterPro" id="IPR011256">
    <property type="entry name" value="Reg_factor_effector_dom_sf"/>
</dbReference>
<dbReference type="GO" id="GO:0043565">
    <property type="term" value="F:sequence-specific DNA binding"/>
    <property type="evidence" value="ECO:0007669"/>
    <property type="project" value="InterPro"/>
</dbReference>
<name>A0A437QZQ7_9GAMM</name>
<dbReference type="Pfam" id="PF06445">
    <property type="entry name" value="GyrI-like"/>
    <property type="match status" value="1"/>
</dbReference>
<dbReference type="PROSITE" id="PS01124">
    <property type="entry name" value="HTH_ARAC_FAMILY_2"/>
    <property type="match status" value="1"/>
</dbReference>
<dbReference type="SMART" id="SM00871">
    <property type="entry name" value="AraC_E_bind"/>
    <property type="match status" value="1"/>
</dbReference>
<dbReference type="InterPro" id="IPR029442">
    <property type="entry name" value="GyrI-like"/>
</dbReference>
<dbReference type="Proteomes" id="UP000283077">
    <property type="component" value="Unassembled WGS sequence"/>
</dbReference>
<keyword evidence="6" id="KW-1185">Reference proteome</keyword>
<dbReference type="EMBL" id="SACS01000007">
    <property type="protein sequence ID" value="RVU39951.1"/>
    <property type="molecule type" value="Genomic_DNA"/>
</dbReference>
<dbReference type="PROSITE" id="PS00041">
    <property type="entry name" value="HTH_ARAC_FAMILY_1"/>
    <property type="match status" value="1"/>
</dbReference>
<dbReference type="InterPro" id="IPR009057">
    <property type="entry name" value="Homeodomain-like_sf"/>
</dbReference>
<evidence type="ECO:0000256" key="1">
    <source>
        <dbReference type="ARBA" id="ARBA00023015"/>
    </source>
</evidence>
<gene>
    <name evidence="5" type="ORF">EOE67_08560</name>
</gene>
<organism evidence="5 6">
    <name type="scientific">Rheinheimera riviphila</name>
    <dbReference type="NCBI Taxonomy" id="1834037"/>
    <lineage>
        <taxon>Bacteria</taxon>
        <taxon>Pseudomonadati</taxon>
        <taxon>Pseudomonadota</taxon>
        <taxon>Gammaproteobacteria</taxon>
        <taxon>Chromatiales</taxon>
        <taxon>Chromatiaceae</taxon>
        <taxon>Rheinheimera</taxon>
    </lineage>
</organism>
<evidence type="ECO:0000313" key="6">
    <source>
        <dbReference type="Proteomes" id="UP000283077"/>
    </source>
</evidence>
<evidence type="ECO:0000259" key="4">
    <source>
        <dbReference type="PROSITE" id="PS01124"/>
    </source>
</evidence>
<reference evidence="5 6" key="1">
    <citation type="submission" date="2019-01" db="EMBL/GenBank/DDBJ databases">
        <authorList>
            <person name="Chen W.-M."/>
        </authorList>
    </citation>
    <scope>NUCLEOTIDE SEQUENCE [LARGE SCALE GENOMIC DNA]</scope>
    <source>
        <strain evidence="5 6">KYPC3</strain>
    </source>
</reference>
<dbReference type="PANTHER" id="PTHR40055:SF1">
    <property type="entry name" value="TRANSCRIPTIONAL REGULATOR YGIV-RELATED"/>
    <property type="match status" value="1"/>
</dbReference>
<proteinExistence type="predicted"/>
<accession>A0A437QZQ7</accession>